<evidence type="ECO:0000256" key="1">
    <source>
        <dbReference type="SAM" id="MobiDB-lite"/>
    </source>
</evidence>
<feature type="compositionally biased region" description="Basic and acidic residues" evidence="1">
    <location>
        <begin position="169"/>
        <end position="188"/>
    </location>
</feature>
<evidence type="ECO:0000313" key="3">
    <source>
        <dbReference type="Proteomes" id="UP001596548"/>
    </source>
</evidence>
<feature type="region of interest" description="Disordered" evidence="1">
    <location>
        <begin position="151"/>
        <end position="206"/>
    </location>
</feature>
<name>A0ABW2I2Y2_9ACTN</name>
<organism evidence="2 3">
    <name type="scientific">Paractinoplanes rhizophilus</name>
    <dbReference type="NCBI Taxonomy" id="1416877"/>
    <lineage>
        <taxon>Bacteria</taxon>
        <taxon>Bacillati</taxon>
        <taxon>Actinomycetota</taxon>
        <taxon>Actinomycetes</taxon>
        <taxon>Micromonosporales</taxon>
        <taxon>Micromonosporaceae</taxon>
        <taxon>Paractinoplanes</taxon>
    </lineage>
</organism>
<dbReference type="EMBL" id="JBHTBJ010000047">
    <property type="protein sequence ID" value="MFC7279251.1"/>
    <property type="molecule type" value="Genomic_DNA"/>
</dbReference>
<sequence length="303" mass="30629">MPLGCEFSGNSQRLLAGFGPLCPIGCDHEGSGSAPFAGGPTARSRDWDMTVHDDDRPGDDGVHRSAPAFWSRLSRRQALAGAIGLAAVLGGGSYLLTTQLTSGNDTTATSEVGPLGTISASASGTPGLASAAPSAAGSAVTPTAAAQAVSPGPASAAATTAPAPTTDAAKVRKEVQEAREKAAKDGVSLKRPLSAKGGPIEGLSTRTENTANGTIRITTAKSDLTGTQDLLMAADAGEVVGKARCTQRLRFSNAASARTIPTVLLCWRTSADRSVVALAVSPKGKPDADVIGSIISREWGRLK</sequence>
<gene>
    <name evidence="2" type="ORF">ACFQS1_35265</name>
</gene>
<keyword evidence="3" id="KW-1185">Reference proteome</keyword>
<feature type="compositionally biased region" description="Low complexity" evidence="1">
    <location>
        <begin position="151"/>
        <end position="168"/>
    </location>
</feature>
<comment type="caution">
    <text evidence="2">The sequence shown here is derived from an EMBL/GenBank/DDBJ whole genome shotgun (WGS) entry which is preliminary data.</text>
</comment>
<accession>A0ABW2I2Y2</accession>
<reference evidence="3" key="1">
    <citation type="journal article" date="2019" name="Int. J. Syst. Evol. Microbiol.">
        <title>The Global Catalogue of Microorganisms (GCM) 10K type strain sequencing project: providing services to taxonomists for standard genome sequencing and annotation.</title>
        <authorList>
            <consortium name="The Broad Institute Genomics Platform"/>
            <consortium name="The Broad Institute Genome Sequencing Center for Infectious Disease"/>
            <person name="Wu L."/>
            <person name="Ma J."/>
        </authorList>
    </citation>
    <scope>NUCLEOTIDE SEQUENCE [LARGE SCALE GENOMIC DNA]</scope>
    <source>
        <strain evidence="3">XZYJT-10</strain>
    </source>
</reference>
<protein>
    <submittedName>
        <fullName evidence="2">Uncharacterized protein</fullName>
    </submittedName>
</protein>
<proteinExistence type="predicted"/>
<dbReference type="RefSeq" id="WP_378976398.1">
    <property type="nucleotide sequence ID" value="NZ_JBHTBJ010000047.1"/>
</dbReference>
<evidence type="ECO:0000313" key="2">
    <source>
        <dbReference type="EMBL" id="MFC7279251.1"/>
    </source>
</evidence>
<dbReference type="Proteomes" id="UP001596548">
    <property type="component" value="Unassembled WGS sequence"/>
</dbReference>